<proteinExistence type="predicted"/>
<reference evidence="1 2" key="1">
    <citation type="submission" date="2018-06" db="EMBL/GenBank/DDBJ databases">
        <title>Lujinxingia sediminis gen. nov. sp. nov., a new facultative anaerobic member of the class Deltaproteobacteria, and proposal of Lujinxingaceae fam. nov.</title>
        <authorList>
            <person name="Guo L.-Y."/>
            <person name="Li C.-M."/>
            <person name="Wang S."/>
            <person name="Du Z.-J."/>
        </authorList>
    </citation>
    <scope>NUCLEOTIDE SEQUENCE [LARGE SCALE GENOMIC DNA]</scope>
    <source>
        <strain evidence="1 2">FA350</strain>
    </source>
</reference>
<dbReference type="KEGG" id="bsed:DN745_11810"/>
<gene>
    <name evidence="1" type="ORF">DN745_11810</name>
</gene>
<name>A0A2Z4FMD9_9DELT</name>
<dbReference type="AlphaFoldDB" id="A0A2Z4FMD9"/>
<protein>
    <submittedName>
        <fullName evidence="1">Uncharacterized protein</fullName>
    </submittedName>
</protein>
<keyword evidence="2" id="KW-1185">Reference proteome</keyword>
<accession>A0A2Z4FMD9</accession>
<dbReference type="OrthoDB" id="5526347at2"/>
<dbReference type="EMBL" id="CP030032">
    <property type="protein sequence ID" value="AWV89985.1"/>
    <property type="molecule type" value="Genomic_DNA"/>
</dbReference>
<evidence type="ECO:0000313" key="1">
    <source>
        <dbReference type="EMBL" id="AWV89985.1"/>
    </source>
</evidence>
<evidence type="ECO:0000313" key="2">
    <source>
        <dbReference type="Proteomes" id="UP000249799"/>
    </source>
</evidence>
<dbReference type="Proteomes" id="UP000249799">
    <property type="component" value="Chromosome"/>
</dbReference>
<sequence length="526" mass="57038">MALNIDLIGGSDVAGFRFTATPVDCDTGLPTGDPAMSAEESLEQVNLPGDNSTFEKKPYDPDSSHHFSDHFFTVAPGCYDIEATPITGDGDDSLDCATATLYNETVYDDTFNEFLLISQCRGVARTALDVIGTLNHPPEISLEIDKFMCAGAGVVACATASDPDGDPLEFTWEGREGECFEPEVISNTTDPETGEVTECVVIPSRRAKSLGYKVTVRDLAWENWCLTPIEDILPEQTGVDFDASESQASIKFKTHALADCTPAGMAFIGVTLGADLCVVDGKLKTDDSMGMKKSQATKLAKNAVDYVNPNLLGDPDPRILVVRDTVNNEDPYEDEYIKARLEAAGFTQVDLIDEPVGGLKRYQTISYSVIWFVNPGYPINNKKTYRTLTKFRELGGGVIISGDDANQNQDLQPPNWYNMETFSFMGFDDTATNDNPNGTYTCGYLTDQNQGKRYIVKFDAASPLASGMGDLTFPYGNDIDRNYALGLGETVGATTVGLYYPGKKECLVDPVTVMTTVPAGTVLPSP</sequence>
<organism evidence="1 2">
    <name type="scientific">Bradymonas sediminis</name>
    <dbReference type="NCBI Taxonomy" id="1548548"/>
    <lineage>
        <taxon>Bacteria</taxon>
        <taxon>Deltaproteobacteria</taxon>
        <taxon>Bradymonadales</taxon>
        <taxon>Bradymonadaceae</taxon>
        <taxon>Bradymonas</taxon>
    </lineage>
</organism>